<protein>
    <recommendedName>
        <fullName evidence="5">BPTI/Kunitz inhibitor domain-containing protein</fullName>
    </recommendedName>
</protein>
<feature type="signal peptide" evidence="4">
    <location>
        <begin position="1"/>
        <end position="18"/>
    </location>
</feature>
<organism evidence="6 7">
    <name type="scientific">Hermetia illucens</name>
    <name type="common">Black soldier fly</name>
    <dbReference type="NCBI Taxonomy" id="343691"/>
    <lineage>
        <taxon>Eukaryota</taxon>
        <taxon>Metazoa</taxon>
        <taxon>Ecdysozoa</taxon>
        <taxon>Arthropoda</taxon>
        <taxon>Hexapoda</taxon>
        <taxon>Insecta</taxon>
        <taxon>Pterygota</taxon>
        <taxon>Neoptera</taxon>
        <taxon>Endopterygota</taxon>
        <taxon>Diptera</taxon>
        <taxon>Brachycera</taxon>
        <taxon>Stratiomyomorpha</taxon>
        <taxon>Stratiomyidae</taxon>
        <taxon>Hermetiinae</taxon>
        <taxon>Hermetia</taxon>
    </lineage>
</organism>
<dbReference type="PROSITE" id="PS00280">
    <property type="entry name" value="BPTI_KUNITZ_1"/>
    <property type="match status" value="1"/>
</dbReference>
<reference evidence="6 7" key="1">
    <citation type="submission" date="2020-11" db="EMBL/GenBank/DDBJ databases">
        <authorList>
            <person name="Wallbank WR R."/>
            <person name="Pardo Diaz C."/>
            <person name="Kozak K."/>
            <person name="Martin S."/>
            <person name="Jiggins C."/>
            <person name="Moest M."/>
            <person name="Warren A I."/>
            <person name="Generalovic N T."/>
            <person name="Byers J.R.P. K."/>
            <person name="Montejo-Kovacevich G."/>
            <person name="Yen C E."/>
        </authorList>
    </citation>
    <scope>NUCLEOTIDE SEQUENCE [LARGE SCALE GENOMIC DNA]</scope>
</reference>
<keyword evidence="7" id="KW-1185">Reference proteome</keyword>
<dbReference type="FunCoup" id="A0A7R8YY08">
    <property type="interactions" value="7"/>
</dbReference>
<dbReference type="FunFam" id="4.10.410.10:FF:000006">
    <property type="entry name" value="Serine peptidase inhibitor, Kunitz type 1"/>
    <property type="match status" value="1"/>
</dbReference>
<dbReference type="PROSITE" id="PS50279">
    <property type="entry name" value="BPTI_KUNITZ_2"/>
    <property type="match status" value="1"/>
</dbReference>
<dbReference type="InParanoid" id="A0A7R8YY08"/>
<evidence type="ECO:0000259" key="5">
    <source>
        <dbReference type="PROSITE" id="PS50279"/>
    </source>
</evidence>
<proteinExistence type="predicted"/>
<name>A0A7R8YY08_HERIL</name>
<feature type="domain" description="BPTI/Kunitz inhibitor" evidence="5">
    <location>
        <begin position="26"/>
        <end position="76"/>
    </location>
</feature>
<dbReference type="PANTHER" id="PTHR10083">
    <property type="entry name" value="KUNITZ-TYPE PROTEASE INHIBITOR-RELATED"/>
    <property type="match status" value="1"/>
</dbReference>
<dbReference type="Pfam" id="PF00014">
    <property type="entry name" value="Kunitz_BPTI"/>
    <property type="match status" value="1"/>
</dbReference>
<evidence type="ECO:0000313" key="7">
    <source>
        <dbReference type="Proteomes" id="UP000594454"/>
    </source>
</evidence>
<dbReference type="PANTHER" id="PTHR10083:SF328">
    <property type="entry name" value="TISSUE FACTOR PATHWAY INHIBITOR"/>
    <property type="match status" value="1"/>
</dbReference>
<keyword evidence="3" id="KW-1015">Disulfide bond</keyword>
<keyword evidence="1" id="KW-0646">Protease inhibitor</keyword>
<dbReference type="OrthoDB" id="4473401at2759"/>
<dbReference type="GO" id="GO:0005615">
    <property type="term" value="C:extracellular space"/>
    <property type="evidence" value="ECO:0007669"/>
    <property type="project" value="TreeGrafter"/>
</dbReference>
<keyword evidence="4" id="KW-0732">Signal</keyword>
<dbReference type="InterPro" id="IPR002223">
    <property type="entry name" value="Kunitz_BPTI"/>
</dbReference>
<evidence type="ECO:0000256" key="2">
    <source>
        <dbReference type="ARBA" id="ARBA00022900"/>
    </source>
</evidence>
<dbReference type="Proteomes" id="UP000594454">
    <property type="component" value="Chromosome 3"/>
</dbReference>
<dbReference type="InterPro" id="IPR020901">
    <property type="entry name" value="Prtase_inh_Kunz-CS"/>
</dbReference>
<dbReference type="InterPro" id="IPR050098">
    <property type="entry name" value="TFPI/VKTCI-like"/>
</dbReference>
<accession>A0A7R8YY08</accession>
<dbReference type="GO" id="GO:0004867">
    <property type="term" value="F:serine-type endopeptidase inhibitor activity"/>
    <property type="evidence" value="ECO:0007669"/>
    <property type="project" value="UniProtKB-KW"/>
</dbReference>
<gene>
    <name evidence="6" type="ORF">HERILL_LOCUS9120</name>
</gene>
<dbReference type="Gene3D" id="4.10.410.10">
    <property type="entry name" value="Pancreatic trypsin inhibitor Kunitz domain"/>
    <property type="match status" value="1"/>
</dbReference>
<dbReference type="AlphaFoldDB" id="A0A7R8YY08"/>
<keyword evidence="2" id="KW-0722">Serine protease inhibitor</keyword>
<dbReference type="EMBL" id="LR899011">
    <property type="protein sequence ID" value="CAD7086340.1"/>
    <property type="molecule type" value="Genomic_DNA"/>
</dbReference>
<evidence type="ECO:0000256" key="4">
    <source>
        <dbReference type="SAM" id="SignalP"/>
    </source>
</evidence>
<sequence>MKLILAFGIFVCLGVVSTSTVNKKVCSQPVSTGPCRASQPQFFFDPEIGDCNQFLYGGCGGNDNRFDNLKECRKLCVGAESSEESDEVI</sequence>
<evidence type="ECO:0000313" key="6">
    <source>
        <dbReference type="EMBL" id="CAD7086340.1"/>
    </source>
</evidence>
<feature type="chain" id="PRO_5030940445" description="BPTI/Kunitz inhibitor domain-containing protein" evidence="4">
    <location>
        <begin position="19"/>
        <end position="89"/>
    </location>
</feature>
<dbReference type="InterPro" id="IPR036880">
    <property type="entry name" value="Kunitz_BPTI_sf"/>
</dbReference>
<dbReference type="SUPFAM" id="SSF57362">
    <property type="entry name" value="BPTI-like"/>
    <property type="match status" value="1"/>
</dbReference>
<dbReference type="CDD" id="cd00109">
    <property type="entry name" value="Kunitz-type"/>
    <property type="match status" value="1"/>
</dbReference>
<evidence type="ECO:0000256" key="1">
    <source>
        <dbReference type="ARBA" id="ARBA00022690"/>
    </source>
</evidence>
<dbReference type="PRINTS" id="PR00759">
    <property type="entry name" value="BASICPTASE"/>
</dbReference>
<evidence type="ECO:0000256" key="3">
    <source>
        <dbReference type="ARBA" id="ARBA00023157"/>
    </source>
</evidence>
<dbReference type="SMART" id="SM00131">
    <property type="entry name" value="KU"/>
    <property type="match status" value="1"/>
</dbReference>